<name>A0A852V5C2_9ACTN</name>
<dbReference type="InterPro" id="IPR018727">
    <property type="entry name" value="DUF2267"/>
</dbReference>
<protein>
    <submittedName>
        <fullName evidence="1">Uncharacterized protein (DUF2267 family)</fullName>
    </submittedName>
</protein>
<dbReference type="Pfam" id="PF10025">
    <property type="entry name" value="DUF2267"/>
    <property type="match status" value="1"/>
</dbReference>
<dbReference type="InterPro" id="IPR038282">
    <property type="entry name" value="DUF2267_sf"/>
</dbReference>
<dbReference type="Gene3D" id="1.10.490.110">
    <property type="entry name" value="Uncharacterized conserved protein DUF2267"/>
    <property type="match status" value="1"/>
</dbReference>
<dbReference type="EMBL" id="JACCCO010000001">
    <property type="protein sequence ID" value="NYF41511.1"/>
    <property type="molecule type" value="Genomic_DNA"/>
</dbReference>
<evidence type="ECO:0000313" key="2">
    <source>
        <dbReference type="Proteomes" id="UP000576393"/>
    </source>
</evidence>
<organism evidence="1 2">
    <name type="scientific">Streptosporangium sandarakinum</name>
    <dbReference type="NCBI Taxonomy" id="1260955"/>
    <lineage>
        <taxon>Bacteria</taxon>
        <taxon>Bacillati</taxon>
        <taxon>Actinomycetota</taxon>
        <taxon>Actinomycetes</taxon>
        <taxon>Streptosporangiales</taxon>
        <taxon>Streptosporangiaceae</taxon>
        <taxon>Streptosporangium</taxon>
    </lineage>
</organism>
<dbReference type="Proteomes" id="UP000576393">
    <property type="component" value="Unassembled WGS sequence"/>
</dbReference>
<dbReference type="RefSeq" id="WP_179822386.1">
    <property type="nucleotide sequence ID" value="NZ_CP192034.1"/>
</dbReference>
<sequence length="124" mass="13554">MEYKEFVQTVADRTVLTREEAADLTRAVMRTLGTRLSSGEARYLAERLPDSLGELIPAEGRSEQFGLDDFITRVARHAGLNTEAATEGVRAVLRVLRETVSDEVFGHVASQLPGGFERMAGSAT</sequence>
<keyword evidence="2" id="KW-1185">Reference proteome</keyword>
<reference evidence="1 2" key="1">
    <citation type="submission" date="2020-07" db="EMBL/GenBank/DDBJ databases">
        <title>Sequencing the genomes of 1000 actinobacteria strains.</title>
        <authorList>
            <person name="Klenk H.-P."/>
        </authorList>
    </citation>
    <scope>NUCLEOTIDE SEQUENCE [LARGE SCALE GENOMIC DNA]</scope>
    <source>
        <strain evidence="1 2">DSM 45763</strain>
    </source>
</reference>
<comment type="caution">
    <text evidence="1">The sequence shown here is derived from an EMBL/GenBank/DDBJ whole genome shotgun (WGS) entry which is preliminary data.</text>
</comment>
<proteinExistence type="predicted"/>
<accession>A0A852V5C2</accession>
<evidence type="ECO:0000313" key="1">
    <source>
        <dbReference type="EMBL" id="NYF41511.1"/>
    </source>
</evidence>
<dbReference type="AlphaFoldDB" id="A0A852V5C2"/>
<gene>
    <name evidence="1" type="ORF">HDA43_003670</name>
</gene>